<dbReference type="RefSeq" id="WP_193951471.1">
    <property type="nucleotide sequence ID" value="NZ_JADEYS010000001.1"/>
</dbReference>
<evidence type="ECO:0000256" key="3">
    <source>
        <dbReference type="ARBA" id="ARBA00022737"/>
    </source>
</evidence>
<evidence type="ECO:0000256" key="1">
    <source>
        <dbReference type="ARBA" id="ARBA00022485"/>
    </source>
</evidence>
<name>A0A8J7F9N9_9GAMM</name>
<protein>
    <submittedName>
        <fullName evidence="7">Fe-S oxidoreductase</fullName>
    </submittedName>
</protein>
<dbReference type="PANTHER" id="PTHR32479:SF19">
    <property type="entry name" value="ANAEROBIC GLYCEROL-3-PHOSPHATE DEHYDROGENASE SUBUNIT C"/>
    <property type="match status" value="1"/>
</dbReference>
<keyword evidence="2" id="KW-0479">Metal-binding</keyword>
<evidence type="ECO:0000313" key="8">
    <source>
        <dbReference type="Proteomes" id="UP000640333"/>
    </source>
</evidence>
<dbReference type="GO" id="GO:0051539">
    <property type="term" value="F:4 iron, 4 sulfur cluster binding"/>
    <property type="evidence" value="ECO:0007669"/>
    <property type="project" value="UniProtKB-KW"/>
</dbReference>
<keyword evidence="4" id="KW-0408">Iron</keyword>
<dbReference type="Pfam" id="PF02754">
    <property type="entry name" value="CCG"/>
    <property type="match status" value="1"/>
</dbReference>
<comment type="caution">
    <text evidence="7">The sequence shown here is derived from an EMBL/GenBank/DDBJ whole genome shotgun (WGS) entry which is preliminary data.</text>
</comment>
<evidence type="ECO:0000256" key="5">
    <source>
        <dbReference type="ARBA" id="ARBA00023014"/>
    </source>
</evidence>
<evidence type="ECO:0000313" key="7">
    <source>
        <dbReference type="EMBL" id="MBE9395917.1"/>
    </source>
</evidence>
<keyword evidence="1" id="KW-0004">4Fe-4S</keyword>
<organism evidence="7 8">
    <name type="scientific">Pontibacterium sinense</name>
    <dbReference type="NCBI Taxonomy" id="2781979"/>
    <lineage>
        <taxon>Bacteria</taxon>
        <taxon>Pseudomonadati</taxon>
        <taxon>Pseudomonadota</taxon>
        <taxon>Gammaproteobacteria</taxon>
        <taxon>Oceanospirillales</taxon>
        <taxon>Oceanospirillaceae</taxon>
        <taxon>Pontibacterium</taxon>
    </lineage>
</organism>
<dbReference type="SUPFAM" id="SSF54862">
    <property type="entry name" value="4Fe-4S ferredoxins"/>
    <property type="match status" value="1"/>
</dbReference>
<dbReference type="PANTHER" id="PTHR32479">
    <property type="entry name" value="GLYCOLATE OXIDASE IRON-SULFUR SUBUNIT"/>
    <property type="match status" value="1"/>
</dbReference>
<dbReference type="EMBL" id="JADEYS010000001">
    <property type="protein sequence ID" value="MBE9395917.1"/>
    <property type="molecule type" value="Genomic_DNA"/>
</dbReference>
<dbReference type="AlphaFoldDB" id="A0A8J7F9N9"/>
<dbReference type="Proteomes" id="UP000640333">
    <property type="component" value="Unassembled WGS sequence"/>
</dbReference>
<reference evidence="7" key="1">
    <citation type="submission" date="2020-10" db="EMBL/GenBank/DDBJ databases">
        <title>Bacterium isolated from coastal waters sediment.</title>
        <authorList>
            <person name="Chen R.-J."/>
            <person name="Lu D.-C."/>
            <person name="Zhu K.-L."/>
            <person name="Du Z.-J."/>
        </authorList>
    </citation>
    <scope>NUCLEOTIDE SEQUENCE</scope>
    <source>
        <strain evidence="7">N1Y112</strain>
    </source>
</reference>
<keyword evidence="3" id="KW-0677">Repeat</keyword>
<sequence>MSKSPDREGSLDAPTRHPLDWKNESFYNVDDLNQELERVFDICHGCRRCVNLCDAFPTLFDLVDESDTMEVDGVDPMDFMKVADQCYLCDMCYMTKCPYVPPHEWNVDFPHLMLRAKAVKYKDQGANFRDRVLTSTDQVGRWATIPLIDVTINALNEQRWARNLMEQSIGIHHQAVLPKFDSKTLRKRVTSQLTELRAVTTTATDKTRGKIALFATCYGNNNSPKLGEHLVDVFHHNAIPVKLVGKERCCGMPKMELGDLESVRHAKEANIRELAEWVDQGYDLTALVPSCVLMFKQELPLMFPDDPDVKKVQQAFFDPFEYLWLRHKAGLLRKDFSNPLGDISYQVACHLRVQNIGYKARDVLKLIPDTRVTVLERCSGHDGTYAVKVETHDKAVKIGSPVARKVKSAEGATLSSDCPMAGSHIARLSETAEGSQHPISLLHKAYGL</sequence>
<keyword evidence="5" id="KW-0411">Iron-sulfur</keyword>
<evidence type="ECO:0000256" key="4">
    <source>
        <dbReference type="ARBA" id="ARBA00023004"/>
    </source>
</evidence>
<accession>A0A8J7F9N9</accession>
<dbReference type="GO" id="GO:0016491">
    <property type="term" value="F:oxidoreductase activity"/>
    <property type="evidence" value="ECO:0007669"/>
    <property type="project" value="UniProtKB-ARBA"/>
</dbReference>
<proteinExistence type="predicted"/>
<gene>
    <name evidence="7" type="ORF">IOQ59_01445</name>
</gene>
<dbReference type="GO" id="GO:0046872">
    <property type="term" value="F:metal ion binding"/>
    <property type="evidence" value="ECO:0007669"/>
    <property type="project" value="UniProtKB-KW"/>
</dbReference>
<keyword evidence="8" id="KW-1185">Reference proteome</keyword>
<evidence type="ECO:0000256" key="2">
    <source>
        <dbReference type="ARBA" id="ARBA00022723"/>
    </source>
</evidence>
<dbReference type="InterPro" id="IPR004017">
    <property type="entry name" value="Cys_rich_dom"/>
</dbReference>
<evidence type="ECO:0000259" key="6">
    <source>
        <dbReference type="Pfam" id="PF02754"/>
    </source>
</evidence>
<feature type="domain" description="Cysteine-rich" evidence="6">
    <location>
        <begin position="211"/>
        <end position="296"/>
    </location>
</feature>